<dbReference type="InterPro" id="IPR036525">
    <property type="entry name" value="Tubulin/FtsZ_GTPase_sf"/>
</dbReference>
<evidence type="ECO:0000313" key="4">
    <source>
        <dbReference type="Proteomes" id="UP000094578"/>
    </source>
</evidence>
<feature type="domain" description="Tubulin-like protein TubZ-like C-terminal" evidence="2">
    <location>
        <begin position="254"/>
        <end position="394"/>
    </location>
</feature>
<accession>A0A1E3KYM4</accession>
<evidence type="ECO:0000313" key="3">
    <source>
        <dbReference type="EMBL" id="ODP26005.1"/>
    </source>
</evidence>
<protein>
    <recommendedName>
        <fullName evidence="2">Tubulin-like protein TubZ-like C-terminal domain-containing protein</fullName>
    </recommendedName>
</protein>
<dbReference type="Proteomes" id="UP000094578">
    <property type="component" value="Unassembled WGS sequence"/>
</dbReference>
<reference evidence="3 4" key="1">
    <citation type="submission" date="2016-08" db="EMBL/GenBank/DDBJ databases">
        <title>Genome sequencing of Paenibacillus sp. TI45-13ar, isolated from Korean traditional nuruk.</title>
        <authorList>
            <person name="Kim S.-J."/>
        </authorList>
    </citation>
    <scope>NUCLEOTIDE SEQUENCE [LARGE SCALE GENOMIC DNA]</scope>
    <source>
        <strain evidence="3 4">TI45-13ar</strain>
    </source>
</reference>
<dbReference type="AlphaFoldDB" id="A0A1E3KYM4"/>
<dbReference type="SUPFAM" id="SSF52490">
    <property type="entry name" value="Tubulin nucleotide-binding domain-like"/>
    <property type="match status" value="1"/>
</dbReference>
<dbReference type="RefSeq" id="WP_069329958.1">
    <property type="nucleotide sequence ID" value="NZ_MDER01000104.1"/>
</dbReference>
<dbReference type="InterPro" id="IPR054719">
    <property type="entry name" value="TubZ-like_C"/>
</dbReference>
<dbReference type="Gene3D" id="3.40.50.1440">
    <property type="entry name" value="Tubulin/FtsZ, GTPase domain"/>
    <property type="match status" value="1"/>
</dbReference>
<evidence type="ECO:0000256" key="1">
    <source>
        <dbReference type="SAM" id="MobiDB-lite"/>
    </source>
</evidence>
<dbReference type="PATRIC" id="fig|1886670.3.peg.4674"/>
<evidence type="ECO:0000259" key="2">
    <source>
        <dbReference type="Pfam" id="PF22453"/>
    </source>
</evidence>
<dbReference type="Pfam" id="PF22453">
    <property type="entry name" value="TubZ-like_C"/>
    <property type="match status" value="1"/>
</dbReference>
<dbReference type="EMBL" id="MDER01000104">
    <property type="protein sequence ID" value="ODP26005.1"/>
    <property type="molecule type" value="Genomic_DNA"/>
</dbReference>
<gene>
    <name evidence="3" type="ORF">PTI45_04660</name>
</gene>
<sequence>MAYVALSNSKELAFMTENNLINELSIRFGFIGAGQKGNKEADLMASYTYSDGSPCYPTLAVNFSKGDMQHLKNIPVNDQVHFEGFKGAARTPSLVVEAFDPAANPEADELRQQLADAMVRKFMKNDELLVDHIIISAGGGGGFGTGFISVALNLLENDFFPVPVSFLISLPSDDLTEKSNALVLINEIDNFRQLQDELFSAGEIDEKPLGSIILTDNKRMINTFTKRKGDIYETDKVVNWKEAGNHVVLSAIHEVNIIPANFGSDNTTYDPSDLAKLFQNGGGYLSIHKSSIKYDKKINTSLITNSMKGAINNGYFSCDHFYDSASMYGVFILRSESDPLFKDISTELDINSTIKQFNSTAEGKFGDPIWYGDEMVLYSIFSGMIMPERIQQLNIEYTEGKALQEEARKQEVQLDLSAAIDNVQKNKFNPYKKSSTKKSFGSATKGFGSSSAFSRAKEEASVEVEEVKNPITEEPKTSVLSAFAKRREELKNKK</sequence>
<comment type="caution">
    <text evidence="3">The sequence shown here is derived from an EMBL/GenBank/DDBJ whole genome shotgun (WGS) entry which is preliminary data.</text>
</comment>
<dbReference type="STRING" id="1886670.PTI45_04660"/>
<feature type="region of interest" description="Disordered" evidence="1">
    <location>
        <begin position="432"/>
        <end position="452"/>
    </location>
</feature>
<feature type="compositionally biased region" description="Polar residues" evidence="1">
    <location>
        <begin position="437"/>
        <end position="452"/>
    </location>
</feature>
<proteinExistence type="predicted"/>
<name>A0A1E3KYM4_9BACL</name>
<keyword evidence="4" id="KW-1185">Reference proteome</keyword>
<organism evidence="3 4">
    <name type="scientific">Paenibacillus nuruki</name>
    <dbReference type="NCBI Taxonomy" id="1886670"/>
    <lineage>
        <taxon>Bacteria</taxon>
        <taxon>Bacillati</taxon>
        <taxon>Bacillota</taxon>
        <taxon>Bacilli</taxon>
        <taxon>Bacillales</taxon>
        <taxon>Paenibacillaceae</taxon>
        <taxon>Paenibacillus</taxon>
    </lineage>
</organism>